<organism evidence="4 5">
    <name type="scientific">Bradyrhizobium manausense</name>
    <dbReference type="NCBI Taxonomy" id="989370"/>
    <lineage>
        <taxon>Bacteria</taxon>
        <taxon>Pseudomonadati</taxon>
        <taxon>Pseudomonadota</taxon>
        <taxon>Alphaproteobacteria</taxon>
        <taxon>Hyphomicrobiales</taxon>
        <taxon>Nitrobacteraceae</taxon>
        <taxon>Bradyrhizobium</taxon>
    </lineage>
</organism>
<protein>
    <recommendedName>
        <fullName evidence="6">HlyD family secretion protein</fullName>
    </recommendedName>
</protein>
<evidence type="ECO:0008006" key="6">
    <source>
        <dbReference type="Google" id="ProtNLM"/>
    </source>
</evidence>
<sequence length="401" mass="43966">MRLVRAIVGLALLAVGLYVIIGEHFAGTSADATLNARLYIVRAPIEGTVTLAVKSIGARISPGELIAELNDQRFDPARLLELDRDRTNQQIELNRLVGQREALSASRSRFDVQSTDYQRGRVRQIEARIAETKAAQDAAAARLRQADAEFKRANELSTRGVQTVANLDRARATYDVAQQELESAQQRVNYLETELTSARDGVFIGESYNDAPSSAQRIRELEQRLAELNVDKEQVKARIVLLDGQIDAERLRVNSLSFATLNASVVGLVWDILIDDGQYARRGQDLIKIVDCSTLIVTAGVSESLYDGLSVGTAVQFRLFRDDRVFNGTITRLGGSGATSLYTNLAVGPSAQHLQRFDVTVTVPDLAGEADLGCAIGRTGRVIFTAGPIAQFRRFITRYGL</sequence>
<dbReference type="PANTHER" id="PTHR32347:SF29">
    <property type="entry name" value="UPF0194 MEMBRANE PROTEIN YBHG"/>
    <property type="match status" value="1"/>
</dbReference>
<dbReference type="GO" id="GO:0030313">
    <property type="term" value="C:cell envelope"/>
    <property type="evidence" value="ECO:0007669"/>
    <property type="project" value="UniProtKB-SubCell"/>
</dbReference>
<reference evidence="4 5" key="1">
    <citation type="submission" date="2015-09" db="EMBL/GenBank/DDBJ databases">
        <title>Draft Genome Sequence of Bradyrhizobium manausense Strain BR 3351T, a Novel Symbiotic Nitrogen-Fixing Alphaproteobacterium Isolated from Brazilian Amazon Rain Forest.</title>
        <authorList>
            <person name="De Araujo J.L."/>
            <person name="Zilli J.E."/>
        </authorList>
    </citation>
    <scope>NUCLEOTIDE SEQUENCE [LARGE SCALE GENOMIC DNA]</scope>
    <source>
        <strain evidence="4 5">BR3351</strain>
    </source>
</reference>
<comment type="subcellular location">
    <subcellularLocation>
        <location evidence="1">Cell envelope</location>
    </subcellularLocation>
</comment>
<proteinExistence type="predicted"/>
<feature type="coiled-coil region" evidence="3">
    <location>
        <begin position="167"/>
        <end position="238"/>
    </location>
</feature>
<dbReference type="AlphaFoldDB" id="A0A0R3E5I8"/>
<evidence type="ECO:0000313" key="4">
    <source>
        <dbReference type="EMBL" id="KRQ17448.1"/>
    </source>
</evidence>
<dbReference type="InterPro" id="IPR050465">
    <property type="entry name" value="UPF0194_transport"/>
</dbReference>
<evidence type="ECO:0000256" key="1">
    <source>
        <dbReference type="ARBA" id="ARBA00004196"/>
    </source>
</evidence>
<comment type="caution">
    <text evidence="4">The sequence shown here is derived from an EMBL/GenBank/DDBJ whole genome shotgun (WGS) entry which is preliminary data.</text>
</comment>
<evidence type="ECO:0000256" key="3">
    <source>
        <dbReference type="SAM" id="Coils"/>
    </source>
</evidence>
<evidence type="ECO:0000256" key="2">
    <source>
        <dbReference type="ARBA" id="ARBA00023054"/>
    </source>
</evidence>
<dbReference type="Proteomes" id="UP000051936">
    <property type="component" value="Unassembled WGS sequence"/>
</dbReference>
<accession>A0A0R3E5I8</accession>
<dbReference type="STRING" id="989370.AOQ71_02065"/>
<dbReference type="Gene3D" id="1.10.287.470">
    <property type="entry name" value="Helix hairpin bin"/>
    <property type="match status" value="1"/>
</dbReference>
<gene>
    <name evidence="4" type="ORF">AOQ71_02065</name>
</gene>
<evidence type="ECO:0000313" key="5">
    <source>
        <dbReference type="Proteomes" id="UP000051936"/>
    </source>
</evidence>
<dbReference type="PANTHER" id="PTHR32347">
    <property type="entry name" value="EFFLUX SYSTEM COMPONENT YKNX-RELATED"/>
    <property type="match status" value="1"/>
</dbReference>
<dbReference type="EMBL" id="LJYG01000012">
    <property type="protein sequence ID" value="KRQ17448.1"/>
    <property type="molecule type" value="Genomic_DNA"/>
</dbReference>
<dbReference type="Gene3D" id="2.40.30.170">
    <property type="match status" value="1"/>
</dbReference>
<keyword evidence="2 3" id="KW-0175">Coiled coil</keyword>
<name>A0A0R3E5I8_9BRAD</name>
<keyword evidence="5" id="KW-1185">Reference proteome</keyword>